<dbReference type="SUPFAM" id="SSF82784">
    <property type="entry name" value="OsmC-like"/>
    <property type="match status" value="1"/>
</dbReference>
<dbReference type="EMBL" id="ARXV01000006">
    <property type="protein sequence ID" value="KGD65020.1"/>
    <property type="molecule type" value="Genomic_DNA"/>
</dbReference>
<dbReference type="InterPro" id="IPR036102">
    <property type="entry name" value="OsmC/Ohrsf"/>
</dbReference>
<gene>
    <name evidence="1" type="ORF">Y5S_01928</name>
</gene>
<dbReference type="PANTHER" id="PTHR39624">
    <property type="entry name" value="PROTEIN INVOLVED IN RIMO-MEDIATED BETA-METHYLTHIOLATION OF RIBOSOMAL PROTEIN S12 YCAO"/>
    <property type="match status" value="1"/>
</dbReference>
<dbReference type="InterPro" id="IPR015946">
    <property type="entry name" value="KH_dom-like_a/b"/>
</dbReference>
<dbReference type="Proteomes" id="UP000029444">
    <property type="component" value="Unassembled WGS sequence"/>
</dbReference>
<dbReference type="PATRIC" id="fig|1177154.3.peg.1961"/>
<dbReference type="AlphaFoldDB" id="A0A095UR80"/>
<reference evidence="1 2" key="1">
    <citation type="submission" date="2012-09" db="EMBL/GenBank/DDBJ databases">
        <title>Genome Sequence of alkane-degrading Bacterium Alcanivorax sp. 19-m-6.</title>
        <authorList>
            <person name="Lai Q."/>
            <person name="Shao Z."/>
        </authorList>
    </citation>
    <scope>NUCLEOTIDE SEQUENCE [LARGE SCALE GENOMIC DNA]</scope>
    <source>
        <strain evidence="1 2">19-m-6</strain>
    </source>
</reference>
<dbReference type="Gene3D" id="3.30.300.20">
    <property type="match status" value="1"/>
</dbReference>
<dbReference type="InterPro" id="IPR003718">
    <property type="entry name" value="OsmC/Ohr_fam"/>
</dbReference>
<proteinExistence type="predicted"/>
<evidence type="ECO:0000313" key="2">
    <source>
        <dbReference type="Proteomes" id="UP000029444"/>
    </source>
</evidence>
<keyword evidence="2" id="KW-1185">Reference proteome</keyword>
<name>A0A095UR80_9GAMM</name>
<evidence type="ECO:0000313" key="1">
    <source>
        <dbReference type="EMBL" id="KGD65020.1"/>
    </source>
</evidence>
<dbReference type="Pfam" id="PF02566">
    <property type="entry name" value="OsmC"/>
    <property type="match status" value="1"/>
</dbReference>
<protein>
    <submittedName>
        <fullName evidence="1">Regulator of disulfide bond formation redox protein</fullName>
    </submittedName>
</protein>
<accession>A0A095UR80</accession>
<organism evidence="1 2">
    <name type="scientific">Alcanivorax nanhaiticus</name>
    <dbReference type="NCBI Taxonomy" id="1177154"/>
    <lineage>
        <taxon>Bacteria</taxon>
        <taxon>Pseudomonadati</taxon>
        <taxon>Pseudomonadota</taxon>
        <taxon>Gammaproteobacteria</taxon>
        <taxon>Oceanospirillales</taxon>
        <taxon>Alcanivoracaceae</taxon>
        <taxon>Alcanivorax</taxon>
    </lineage>
</organism>
<comment type="caution">
    <text evidence="1">The sequence shown here is derived from an EMBL/GenBank/DDBJ whole genome shotgun (WGS) entry which is preliminary data.</text>
</comment>
<dbReference type="PANTHER" id="PTHR39624:SF2">
    <property type="entry name" value="OSMC-LIKE PROTEIN"/>
    <property type="match status" value="1"/>
</dbReference>
<dbReference type="STRING" id="1177154.Y5S_01928"/>
<sequence>MVCPTDKEKDGAMARVEVLGRYHYQQDIQVRQHCLKADEGESMGGQDQGPNPYELLLSGLGACTSITLRMYAEKKGWELGEIHVGLHFYRDDQGGEHIDRTLTCSAELGDEQRQRLLEIAAKTPVTRTVRQGTPIETEWK</sequence>
<dbReference type="eggNOG" id="COG1765">
    <property type="taxonomic scope" value="Bacteria"/>
</dbReference>